<accession>M1JIG9</accession>
<evidence type="ECO:0000313" key="2">
    <source>
        <dbReference type="EMBL" id="AGE95184.1"/>
    </source>
</evidence>
<organism evidence="2">
    <name type="scientific">Encephalitozoon cuniculi</name>
    <name type="common">Microsporidian parasite</name>
    <dbReference type="NCBI Taxonomy" id="6035"/>
    <lineage>
        <taxon>Eukaryota</taxon>
        <taxon>Fungi</taxon>
        <taxon>Fungi incertae sedis</taxon>
        <taxon>Microsporidia</taxon>
        <taxon>Unikaryonidae</taxon>
        <taxon>Encephalitozoon</taxon>
    </lineage>
</organism>
<evidence type="ECO:0000256" key="1">
    <source>
        <dbReference type="SAM" id="MobiDB-lite"/>
    </source>
</evidence>
<protein>
    <submittedName>
        <fullName evidence="2">Dihydrofolate reductase</fullName>
    </submittedName>
</protein>
<sequence>MLALVVALASHRGIGNANALPWPRPLAADMAGSGHSPRASRSSPQTASPLPRLHPMPLSWAGGRGTPSPPGSGPLPTASTSSCREALPEAQKTPSSSRPSRPSTPCPSRRRP</sequence>
<feature type="compositionally biased region" description="Low complexity" evidence="1">
    <location>
        <begin position="93"/>
        <end position="112"/>
    </location>
</feature>
<feature type="compositionally biased region" description="Polar residues" evidence="1">
    <location>
        <begin position="39"/>
        <end position="48"/>
    </location>
</feature>
<dbReference type="AlphaFoldDB" id="M1JIG9"/>
<reference evidence="2" key="1">
    <citation type="journal article" date="2013" name="Eukaryot. Cell">
        <title>Extremely Reduced Levels of Heterozygosity in the Vertebrate Pathogen Encephalitozoon cuniculi.</title>
        <authorList>
            <person name="Selman M."/>
            <person name="Sak B."/>
            <person name="Kvac M."/>
            <person name="Farinelli L."/>
            <person name="Weiss L.M."/>
            <person name="Corradi N."/>
        </authorList>
    </citation>
    <scope>NUCLEOTIDE SEQUENCE</scope>
</reference>
<gene>
    <name evidence="2" type="ORF">ECU08_0080</name>
</gene>
<name>M1JIG9_ENCCN</name>
<dbReference type="EMBL" id="KC513605">
    <property type="protein sequence ID" value="AGE95184.1"/>
    <property type="molecule type" value="Genomic_DNA"/>
</dbReference>
<feature type="region of interest" description="Disordered" evidence="1">
    <location>
        <begin position="13"/>
        <end position="112"/>
    </location>
</feature>
<proteinExistence type="predicted"/>